<gene>
    <name evidence="1" type="ORF">Salat_1146100</name>
</gene>
<name>A0AAE2CNA7_9LAMI</name>
<organism evidence="1 2">
    <name type="scientific">Sesamum alatum</name>
    <dbReference type="NCBI Taxonomy" id="300844"/>
    <lineage>
        <taxon>Eukaryota</taxon>
        <taxon>Viridiplantae</taxon>
        <taxon>Streptophyta</taxon>
        <taxon>Embryophyta</taxon>
        <taxon>Tracheophyta</taxon>
        <taxon>Spermatophyta</taxon>
        <taxon>Magnoliopsida</taxon>
        <taxon>eudicotyledons</taxon>
        <taxon>Gunneridae</taxon>
        <taxon>Pentapetalae</taxon>
        <taxon>asterids</taxon>
        <taxon>lamiids</taxon>
        <taxon>Lamiales</taxon>
        <taxon>Pedaliaceae</taxon>
        <taxon>Sesamum</taxon>
    </lineage>
</organism>
<evidence type="ECO:0000313" key="1">
    <source>
        <dbReference type="EMBL" id="KAK4428465.1"/>
    </source>
</evidence>
<comment type="caution">
    <text evidence="1">The sequence shown here is derived from an EMBL/GenBank/DDBJ whole genome shotgun (WGS) entry which is preliminary data.</text>
</comment>
<reference evidence="1" key="1">
    <citation type="submission" date="2020-06" db="EMBL/GenBank/DDBJ databases">
        <authorList>
            <person name="Li T."/>
            <person name="Hu X."/>
            <person name="Zhang T."/>
            <person name="Song X."/>
            <person name="Zhang H."/>
            <person name="Dai N."/>
            <person name="Sheng W."/>
            <person name="Hou X."/>
            <person name="Wei L."/>
        </authorList>
    </citation>
    <scope>NUCLEOTIDE SEQUENCE</scope>
    <source>
        <strain evidence="1">3651</strain>
        <tissue evidence="1">Leaf</tissue>
    </source>
</reference>
<protein>
    <submittedName>
        <fullName evidence="1">Uncharacterized protein</fullName>
    </submittedName>
</protein>
<keyword evidence="2" id="KW-1185">Reference proteome</keyword>
<accession>A0AAE2CNA7</accession>
<dbReference type="EMBL" id="JACGWO010000004">
    <property type="protein sequence ID" value="KAK4428465.1"/>
    <property type="molecule type" value="Genomic_DNA"/>
</dbReference>
<proteinExistence type="predicted"/>
<evidence type="ECO:0000313" key="2">
    <source>
        <dbReference type="Proteomes" id="UP001293254"/>
    </source>
</evidence>
<dbReference type="AlphaFoldDB" id="A0AAE2CNA7"/>
<dbReference type="Proteomes" id="UP001293254">
    <property type="component" value="Unassembled WGS sequence"/>
</dbReference>
<sequence>MFDVIVDLRVFDELVTTWNKCLFQIQHLQSFKEDFDVSQLDLDNNENLEPYEDEAKVIDVLIENEFYSLLPPKAMHPFIMSSRFNPGSGGNPSNIPAQAGSPLLNQVIHAMIICHLTMRKCP</sequence>
<reference evidence="1" key="2">
    <citation type="journal article" date="2024" name="Plant">
        <title>Genomic evolution and insights into agronomic trait innovations of Sesamum species.</title>
        <authorList>
            <person name="Miao H."/>
            <person name="Wang L."/>
            <person name="Qu L."/>
            <person name="Liu H."/>
            <person name="Sun Y."/>
            <person name="Le M."/>
            <person name="Wang Q."/>
            <person name="Wei S."/>
            <person name="Zheng Y."/>
            <person name="Lin W."/>
            <person name="Duan Y."/>
            <person name="Cao H."/>
            <person name="Xiong S."/>
            <person name="Wang X."/>
            <person name="Wei L."/>
            <person name="Li C."/>
            <person name="Ma Q."/>
            <person name="Ju M."/>
            <person name="Zhao R."/>
            <person name="Li G."/>
            <person name="Mu C."/>
            <person name="Tian Q."/>
            <person name="Mei H."/>
            <person name="Zhang T."/>
            <person name="Gao T."/>
            <person name="Zhang H."/>
        </authorList>
    </citation>
    <scope>NUCLEOTIDE SEQUENCE</scope>
    <source>
        <strain evidence="1">3651</strain>
    </source>
</reference>